<accession>A0A9D1J6E7</accession>
<dbReference type="GO" id="GO:0009245">
    <property type="term" value="P:lipid A biosynthetic process"/>
    <property type="evidence" value="ECO:0007669"/>
    <property type="project" value="TreeGrafter"/>
</dbReference>
<keyword evidence="3" id="KW-0479">Metal-binding</keyword>
<reference evidence="8" key="2">
    <citation type="journal article" date="2021" name="PeerJ">
        <title>Extensive microbial diversity within the chicken gut microbiome revealed by metagenomics and culture.</title>
        <authorList>
            <person name="Gilroy R."/>
            <person name="Ravi A."/>
            <person name="Getino M."/>
            <person name="Pursley I."/>
            <person name="Horton D.L."/>
            <person name="Alikhan N.F."/>
            <person name="Baker D."/>
            <person name="Gharbi K."/>
            <person name="Hall N."/>
            <person name="Watson M."/>
            <person name="Adriaenssens E.M."/>
            <person name="Foster-Nyarko E."/>
            <person name="Jarju S."/>
            <person name="Secka A."/>
            <person name="Antonio M."/>
            <person name="Oren A."/>
            <person name="Chaudhuri R.R."/>
            <person name="La Ragione R."/>
            <person name="Hildebrand F."/>
            <person name="Pallen M.J."/>
        </authorList>
    </citation>
    <scope>NUCLEOTIDE SEQUENCE</scope>
    <source>
        <strain evidence="8">ChiHjej13B12-12457</strain>
    </source>
</reference>
<reference evidence="8" key="1">
    <citation type="submission" date="2020-10" db="EMBL/GenBank/DDBJ databases">
        <authorList>
            <person name="Gilroy R."/>
        </authorList>
    </citation>
    <scope>NUCLEOTIDE SEQUENCE</scope>
    <source>
        <strain evidence="8">ChiHjej13B12-12457</strain>
    </source>
</reference>
<evidence type="ECO:0000256" key="6">
    <source>
        <dbReference type="ARBA" id="ARBA00023211"/>
    </source>
</evidence>
<gene>
    <name evidence="8" type="ORF">IAC94_03490</name>
</gene>
<dbReference type="Proteomes" id="UP000886744">
    <property type="component" value="Unassembled WGS sequence"/>
</dbReference>
<keyword evidence="1" id="KW-1003">Cell membrane</keyword>
<name>A0A9D1J6E7_9BACT</name>
<organism evidence="8 9">
    <name type="scientific">Candidatus Coprenecus avistercoris</name>
    <dbReference type="NCBI Taxonomy" id="2840730"/>
    <lineage>
        <taxon>Bacteria</taxon>
        <taxon>Pseudomonadati</taxon>
        <taxon>Bacteroidota</taxon>
        <taxon>Bacteroidia</taxon>
        <taxon>Bacteroidales</taxon>
        <taxon>Rikenellaceae</taxon>
        <taxon>Rikenellaceae incertae sedis</taxon>
        <taxon>Candidatus Coprenecus</taxon>
    </lineage>
</organism>
<dbReference type="CDD" id="cd07398">
    <property type="entry name" value="MPP_YbbF-LpxH"/>
    <property type="match status" value="1"/>
</dbReference>
<dbReference type="AlphaFoldDB" id="A0A9D1J6E7"/>
<dbReference type="Pfam" id="PF00149">
    <property type="entry name" value="Metallophos"/>
    <property type="match status" value="1"/>
</dbReference>
<sequence>MAGRNRYYFISDVHLGVYGCDHRELEDRFVSLLGRARDDAAGVFLLGDIFDFWYEYRYVIPRGHTRALGALAALTDSGVPVWFFPGNHDVWAYSYFERELGIKVVREPYVTELAGRRFCLGHGDGLGRNEPGFRVIRWMFHNRLLQVLFSAIHPRWAFGLGYAWASHSRKVKNAPERSSLYRFRGEEEPLYRFADSFGRQWNSEHPGKGIDYYIFGHYHTPGEIGIPSGGRMVILGCWVDGGEYAVFDGERLEISAAPRPAGT</sequence>
<evidence type="ECO:0000256" key="5">
    <source>
        <dbReference type="ARBA" id="ARBA00023136"/>
    </source>
</evidence>
<keyword evidence="2" id="KW-0997">Cell inner membrane</keyword>
<dbReference type="InterPro" id="IPR004843">
    <property type="entry name" value="Calcineurin-like_PHP"/>
</dbReference>
<dbReference type="GO" id="GO:0046872">
    <property type="term" value="F:metal ion binding"/>
    <property type="evidence" value="ECO:0007669"/>
    <property type="project" value="UniProtKB-KW"/>
</dbReference>
<dbReference type="EMBL" id="DVHI01000043">
    <property type="protein sequence ID" value="HIR62572.1"/>
    <property type="molecule type" value="Genomic_DNA"/>
</dbReference>
<evidence type="ECO:0000256" key="3">
    <source>
        <dbReference type="ARBA" id="ARBA00022723"/>
    </source>
</evidence>
<dbReference type="GO" id="GO:0008758">
    <property type="term" value="F:UDP-2,3-diacylglucosamine hydrolase activity"/>
    <property type="evidence" value="ECO:0007669"/>
    <property type="project" value="TreeGrafter"/>
</dbReference>
<dbReference type="InterPro" id="IPR043461">
    <property type="entry name" value="LpxH-like"/>
</dbReference>
<dbReference type="PANTHER" id="PTHR34990">
    <property type="entry name" value="UDP-2,3-DIACYLGLUCOSAMINE HYDROLASE-RELATED"/>
    <property type="match status" value="1"/>
</dbReference>
<keyword evidence="6" id="KW-0464">Manganese</keyword>
<evidence type="ECO:0000313" key="8">
    <source>
        <dbReference type="EMBL" id="HIR62572.1"/>
    </source>
</evidence>
<proteinExistence type="predicted"/>
<keyword evidence="5" id="KW-0472">Membrane</keyword>
<comment type="caution">
    <text evidence="8">The sequence shown here is derived from an EMBL/GenBank/DDBJ whole genome shotgun (WGS) entry which is preliminary data.</text>
</comment>
<dbReference type="SUPFAM" id="SSF56300">
    <property type="entry name" value="Metallo-dependent phosphatases"/>
    <property type="match status" value="1"/>
</dbReference>
<dbReference type="GO" id="GO:0016020">
    <property type="term" value="C:membrane"/>
    <property type="evidence" value="ECO:0007669"/>
    <property type="project" value="GOC"/>
</dbReference>
<evidence type="ECO:0000313" key="9">
    <source>
        <dbReference type="Proteomes" id="UP000886744"/>
    </source>
</evidence>
<keyword evidence="4" id="KW-0378">Hydrolase</keyword>
<dbReference type="InterPro" id="IPR029052">
    <property type="entry name" value="Metallo-depent_PP-like"/>
</dbReference>
<evidence type="ECO:0000256" key="1">
    <source>
        <dbReference type="ARBA" id="ARBA00022475"/>
    </source>
</evidence>
<evidence type="ECO:0000256" key="2">
    <source>
        <dbReference type="ARBA" id="ARBA00022519"/>
    </source>
</evidence>
<dbReference type="Gene3D" id="3.60.21.10">
    <property type="match status" value="1"/>
</dbReference>
<evidence type="ECO:0000259" key="7">
    <source>
        <dbReference type="Pfam" id="PF00149"/>
    </source>
</evidence>
<feature type="domain" description="Calcineurin-like phosphoesterase" evidence="7">
    <location>
        <begin position="7"/>
        <end position="221"/>
    </location>
</feature>
<dbReference type="PANTHER" id="PTHR34990:SF1">
    <property type="entry name" value="UDP-2,3-DIACYLGLUCOSAMINE HYDROLASE"/>
    <property type="match status" value="1"/>
</dbReference>
<evidence type="ECO:0000256" key="4">
    <source>
        <dbReference type="ARBA" id="ARBA00022801"/>
    </source>
</evidence>
<protein>
    <submittedName>
        <fullName evidence="8">UDP-2,3-diacylglucosamine diphosphatase</fullName>
    </submittedName>
</protein>